<sequence>MAYVRVQGLHRNRTAMPNSDKVKTSICCLCNGGCGLKVQIGSHGNVEAIYGDLDNPYNKGKICPKPIEIIENLHGPERVQYPMKKVNGEFIRISWEEAIDSIAKKYKELSDNFGTG</sequence>
<name>A0A7C6Z219_9FIRM</name>
<gene>
    <name evidence="5" type="ORF">GX523_00570</name>
</gene>
<evidence type="ECO:0000313" key="6">
    <source>
        <dbReference type="Proteomes" id="UP000553059"/>
    </source>
</evidence>
<dbReference type="EMBL" id="DUTF01000013">
    <property type="protein sequence ID" value="HHY25243.1"/>
    <property type="molecule type" value="Genomic_DNA"/>
</dbReference>
<reference evidence="5 6" key="1">
    <citation type="journal article" date="2020" name="Biotechnol. Biofuels">
        <title>New insights from the biogas microbiome by comprehensive genome-resolved metagenomics of nearly 1600 species originating from multiple anaerobic digesters.</title>
        <authorList>
            <person name="Campanaro S."/>
            <person name="Treu L."/>
            <person name="Rodriguez-R L.M."/>
            <person name="Kovalovszki A."/>
            <person name="Ziels R.M."/>
            <person name="Maus I."/>
            <person name="Zhu X."/>
            <person name="Kougias P.G."/>
            <person name="Basile A."/>
            <person name="Luo G."/>
            <person name="Schluter A."/>
            <person name="Konstantinidis K.T."/>
            <person name="Angelidaki I."/>
        </authorList>
    </citation>
    <scope>NUCLEOTIDE SEQUENCE [LARGE SCALE GENOMIC DNA]</scope>
    <source>
        <strain evidence="5">AS05jafATM_4</strain>
    </source>
</reference>
<dbReference type="Pfam" id="PF00384">
    <property type="entry name" value="Molybdopterin"/>
    <property type="match status" value="1"/>
</dbReference>
<evidence type="ECO:0000256" key="1">
    <source>
        <dbReference type="ARBA" id="ARBA00022723"/>
    </source>
</evidence>
<dbReference type="SUPFAM" id="SSF53706">
    <property type="entry name" value="Formate dehydrogenase/DMSO reductase, domains 1-3"/>
    <property type="match status" value="1"/>
</dbReference>
<comment type="caution">
    <text evidence="5">The sequence shown here is derived from an EMBL/GenBank/DDBJ whole genome shotgun (WGS) entry which is preliminary data.</text>
</comment>
<dbReference type="PANTHER" id="PTHR43742">
    <property type="entry name" value="TRIMETHYLAMINE-N-OXIDE REDUCTASE"/>
    <property type="match status" value="1"/>
</dbReference>
<dbReference type="Proteomes" id="UP000553059">
    <property type="component" value="Unassembled WGS sequence"/>
</dbReference>
<keyword evidence="1" id="KW-0479">Metal-binding</keyword>
<evidence type="ECO:0000256" key="3">
    <source>
        <dbReference type="ARBA" id="ARBA00023014"/>
    </source>
</evidence>
<dbReference type="GO" id="GO:0051536">
    <property type="term" value="F:iron-sulfur cluster binding"/>
    <property type="evidence" value="ECO:0007669"/>
    <property type="project" value="UniProtKB-KW"/>
</dbReference>
<dbReference type="Gene3D" id="2.20.25.90">
    <property type="entry name" value="ADC-like domains"/>
    <property type="match status" value="1"/>
</dbReference>
<dbReference type="PANTHER" id="PTHR43742:SF6">
    <property type="entry name" value="OXIDOREDUCTASE YYAE-RELATED"/>
    <property type="match status" value="1"/>
</dbReference>
<dbReference type="SMART" id="SM00926">
    <property type="entry name" value="Molybdop_Fe4S4"/>
    <property type="match status" value="1"/>
</dbReference>
<dbReference type="PROSITE" id="PS51669">
    <property type="entry name" value="4FE4S_MOW_BIS_MGD"/>
    <property type="match status" value="1"/>
</dbReference>
<dbReference type="Pfam" id="PF04879">
    <property type="entry name" value="Molybdop_Fe4S4"/>
    <property type="match status" value="1"/>
</dbReference>
<feature type="domain" description="4Fe-4S Mo/W bis-MGD-type" evidence="4">
    <location>
        <begin position="20"/>
        <end position="77"/>
    </location>
</feature>
<protein>
    <submittedName>
        <fullName evidence="5">Molybdopterin-dependent oxidoreductase</fullName>
    </submittedName>
</protein>
<dbReference type="GO" id="GO:0016491">
    <property type="term" value="F:oxidoreductase activity"/>
    <property type="evidence" value="ECO:0007669"/>
    <property type="project" value="InterPro"/>
</dbReference>
<feature type="non-terminal residue" evidence="5">
    <location>
        <position position="116"/>
    </location>
</feature>
<dbReference type="CDD" id="cd00368">
    <property type="entry name" value="Molybdopterin-Binding"/>
    <property type="match status" value="1"/>
</dbReference>
<dbReference type="InterPro" id="IPR006963">
    <property type="entry name" value="Mopterin_OxRdtase_4Fe-4S_dom"/>
</dbReference>
<dbReference type="Gene3D" id="3.40.50.740">
    <property type="match status" value="1"/>
</dbReference>
<evidence type="ECO:0000313" key="5">
    <source>
        <dbReference type="EMBL" id="HHY25243.1"/>
    </source>
</evidence>
<dbReference type="InterPro" id="IPR006656">
    <property type="entry name" value="Mopterin_OxRdtase"/>
</dbReference>
<accession>A0A7C6Z219</accession>
<dbReference type="InterPro" id="IPR050612">
    <property type="entry name" value="Prok_Mopterin_Oxidored"/>
</dbReference>
<organism evidence="5 6">
    <name type="scientific">Desulfitobacterium dehalogenans</name>
    <dbReference type="NCBI Taxonomy" id="36854"/>
    <lineage>
        <taxon>Bacteria</taxon>
        <taxon>Bacillati</taxon>
        <taxon>Bacillota</taxon>
        <taxon>Clostridia</taxon>
        <taxon>Eubacteriales</taxon>
        <taxon>Desulfitobacteriaceae</taxon>
        <taxon>Desulfitobacterium</taxon>
    </lineage>
</organism>
<dbReference type="AlphaFoldDB" id="A0A7C6Z219"/>
<evidence type="ECO:0000259" key="4">
    <source>
        <dbReference type="PROSITE" id="PS51669"/>
    </source>
</evidence>
<dbReference type="GO" id="GO:0046872">
    <property type="term" value="F:metal ion binding"/>
    <property type="evidence" value="ECO:0007669"/>
    <property type="project" value="UniProtKB-KW"/>
</dbReference>
<keyword evidence="2" id="KW-0408">Iron</keyword>
<proteinExistence type="predicted"/>
<keyword evidence="3" id="KW-0411">Iron-sulfur</keyword>
<evidence type="ECO:0000256" key="2">
    <source>
        <dbReference type="ARBA" id="ARBA00023004"/>
    </source>
</evidence>